<dbReference type="SUPFAM" id="SSF53756">
    <property type="entry name" value="UDP-Glycosyltransferase/glycogen phosphorylase"/>
    <property type="match status" value="1"/>
</dbReference>
<name>A0A1F6PFI7_9BACT</name>
<dbReference type="PANTHER" id="PTHR45947">
    <property type="entry name" value="SULFOQUINOVOSYL TRANSFERASE SQD2"/>
    <property type="match status" value="1"/>
</dbReference>
<dbReference type="STRING" id="1798709.A2538_04550"/>
<dbReference type="CDD" id="cd03801">
    <property type="entry name" value="GT4_PimA-like"/>
    <property type="match status" value="1"/>
</dbReference>
<dbReference type="PANTHER" id="PTHR45947:SF13">
    <property type="entry name" value="TRANSFERASE"/>
    <property type="match status" value="1"/>
</dbReference>
<organism evidence="2 3">
    <name type="scientific">Candidatus Magasanikbacteria bacterium RIFOXYD2_FULL_41_14</name>
    <dbReference type="NCBI Taxonomy" id="1798709"/>
    <lineage>
        <taxon>Bacteria</taxon>
        <taxon>Candidatus Magasanikiibacteriota</taxon>
    </lineage>
</organism>
<dbReference type="InterPro" id="IPR050194">
    <property type="entry name" value="Glycosyltransferase_grp1"/>
</dbReference>
<proteinExistence type="predicted"/>
<dbReference type="InterPro" id="IPR028098">
    <property type="entry name" value="Glyco_trans_4-like_N"/>
</dbReference>
<evidence type="ECO:0000313" key="2">
    <source>
        <dbReference type="EMBL" id="OGH94932.1"/>
    </source>
</evidence>
<evidence type="ECO:0000259" key="1">
    <source>
        <dbReference type="Pfam" id="PF13439"/>
    </source>
</evidence>
<accession>A0A1F6PFI7</accession>
<sequence>MRILQINKFFYRRGGAETIFFDTINGQRARGHEVAEFSTRDCRNLPSDYAHYFVENIGEFPLGRGFLPSLSNFFKFFKNDETEKNLSALILAIEPDVAHLHNTYHNLPAVFFKVLKKHKVPIVMTVHDVWPLCPKRRLRRVLNSKLCVACRHAHLFNCACYRHRGESAGANVAGMIEPYYYRFKGIWKLVDHFICPSQFIFDQLLKFGFPKDKLFLLHNPVNLPTEPFSLGNKIVYLGRFHVDKGIKILLQSLPWLRQYETIIAGHGPENHWVENFISQYSLTNVKKIGWVDQNHWNDLMGQAKVVVLPSLVYEGSTLAILEALASGRLVVAAECGGIPEIIKNNQTGFLVKPGDPEALANAVKSAMGMDEINATKIIKNGRELVEKEYDSEAYFGHLEEVYANILANLSKK</sequence>
<dbReference type="Proteomes" id="UP000178254">
    <property type="component" value="Unassembled WGS sequence"/>
</dbReference>
<feature type="domain" description="Glycosyltransferase subfamily 4-like N-terminal" evidence="1">
    <location>
        <begin position="14"/>
        <end position="223"/>
    </location>
</feature>
<dbReference type="Pfam" id="PF13439">
    <property type="entry name" value="Glyco_transf_4"/>
    <property type="match status" value="1"/>
</dbReference>
<dbReference type="AlphaFoldDB" id="A0A1F6PFI7"/>
<reference evidence="2 3" key="1">
    <citation type="journal article" date="2016" name="Nat. Commun.">
        <title>Thousands of microbial genomes shed light on interconnected biogeochemical processes in an aquifer system.</title>
        <authorList>
            <person name="Anantharaman K."/>
            <person name="Brown C.T."/>
            <person name="Hug L.A."/>
            <person name="Sharon I."/>
            <person name="Castelle C.J."/>
            <person name="Probst A.J."/>
            <person name="Thomas B.C."/>
            <person name="Singh A."/>
            <person name="Wilkins M.J."/>
            <person name="Karaoz U."/>
            <person name="Brodie E.L."/>
            <person name="Williams K.H."/>
            <person name="Hubbard S.S."/>
            <person name="Banfield J.F."/>
        </authorList>
    </citation>
    <scope>NUCLEOTIDE SEQUENCE [LARGE SCALE GENOMIC DNA]</scope>
</reference>
<evidence type="ECO:0000313" key="3">
    <source>
        <dbReference type="Proteomes" id="UP000178254"/>
    </source>
</evidence>
<comment type="caution">
    <text evidence="2">The sequence shown here is derived from an EMBL/GenBank/DDBJ whole genome shotgun (WGS) entry which is preliminary data.</text>
</comment>
<dbReference type="Gene3D" id="3.40.50.2000">
    <property type="entry name" value="Glycogen Phosphorylase B"/>
    <property type="match status" value="2"/>
</dbReference>
<dbReference type="Pfam" id="PF13692">
    <property type="entry name" value="Glyco_trans_1_4"/>
    <property type="match status" value="1"/>
</dbReference>
<protein>
    <recommendedName>
        <fullName evidence="1">Glycosyltransferase subfamily 4-like N-terminal domain-containing protein</fullName>
    </recommendedName>
</protein>
<gene>
    <name evidence="2" type="ORF">A2538_04550</name>
</gene>
<dbReference type="EMBL" id="MFRE01000005">
    <property type="protein sequence ID" value="OGH94932.1"/>
    <property type="molecule type" value="Genomic_DNA"/>
</dbReference>
<dbReference type="GO" id="GO:0016757">
    <property type="term" value="F:glycosyltransferase activity"/>
    <property type="evidence" value="ECO:0007669"/>
    <property type="project" value="TreeGrafter"/>
</dbReference>